<evidence type="ECO:0000256" key="4">
    <source>
        <dbReference type="ARBA" id="ARBA00022840"/>
    </source>
</evidence>
<dbReference type="GO" id="GO:0005524">
    <property type="term" value="F:ATP binding"/>
    <property type="evidence" value="ECO:0007669"/>
    <property type="project" value="UniProtKB-KW"/>
</dbReference>
<dbReference type="InterPro" id="IPR050153">
    <property type="entry name" value="Metal_Ion_Import_ABC"/>
</dbReference>
<dbReference type="PANTHER" id="PTHR42734">
    <property type="entry name" value="METAL TRANSPORT SYSTEM ATP-BINDING PROTEIN TM_0124-RELATED"/>
    <property type="match status" value="1"/>
</dbReference>
<dbReference type="FunFam" id="3.40.50.300:FF:000134">
    <property type="entry name" value="Iron-enterobactin ABC transporter ATP-binding protein"/>
    <property type="match status" value="1"/>
</dbReference>
<protein>
    <submittedName>
        <fullName evidence="6">ABC transporter</fullName>
    </submittedName>
</protein>
<keyword evidence="2" id="KW-0813">Transport</keyword>
<accession>A0A919CG53</accession>
<name>A0A919CG53_9ACTN</name>
<dbReference type="InterPro" id="IPR003439">
    <property type="entry name" value="ABC_transporter-like_ATP-bd"/>
</dbReference>
<dbReference type="InterPro" id="IPR003593">
    <property type="entry name" value="AAA+_ATPase"/>
</dbReference>
<dbReference type="Proteomes" id="UP000654947">
    <property type="component" value="Unassembled WGS sequence"/>
</dbReference>
<keyword evidence="4" id="KW-0067">ATP-binding</keyword>
<dbReference type="PANTHER" id="PTHR42734:SF5">
    <property type="entry name" value="IRON TRANSPORT SYSTEM ATP-BINDING PROTEIN HI_0361-RELATED"/>
    <property type="match status" value="1"/>
</dbReference>
<dbReference type="EMBL" id="BMXL01000004">
    <property type="protein sequence ID" value="GHD19697.1"/>
    <property type="molecule type" value="Genomic_DNA"/>
</dbReference>
<organism evidence="6 7">
    <name type="scientific">Nocardiopsis kunsanensis</name>
    <dbReference type="NCBI Taxonomy" id="141693"/>
    <lineage>
        <taxon>Bacteria</taxon>
        <taxon>Bacillati</taxon>
        <taxon>Actinomycetota</taxon>
        <taxon>Actinomycetes</taxon>
        <taxon>Streptosporangiales</taxon>
        <taxon>Nocardiopsidaceae</taxon>
        <taxon>Nocardiopsis</taxon>
    </lineage>
</organism>
<dbReference type="GO" id="GO:0016887">
    <property type="term" value="F:ATP hydrolysis activity"/>
    <property type="evidence" value="ECO:0007669"/>
    <property type="project" value="InterPro"/>
</dbReference>
<comment type="similarity">
    <text evidence="1">Belongs to the ABC transporter superfamily.</text>
</comment>
<keyword evidence="7" id="KW-1185">Reference proteome</keyword>
<dbReference type="Pfam" id="PF00005">
    <property type="entry name" value="ABC_tran"/>
    <property type="match status" value="1"/>
</dbReference>
<gene>
    <name evidence="6" type="ORF">GCM10007147_10830</name>
</gene>
<comment type="caution">
    <text evidence="6">The sequence shown here is derived from an EMBL/GenBank/DDBJ whole genome shotgun (WGS) entry which is preliminary data.</text>
</comment>
<evidence type="ECO:0000256" key="1">
    <source>
        <dbReference type="ARBA" id="ARBA00005417"/>
    </source>
</evidence>
<dbReference type="InterPro" id="IPR017871">
    <property type="entry name" value="ABC_transporter-like_CS"/>
</dbReference>
<evidence type="ECO:0000313" key="6">
    <source>
        <dbReference type="EMBL" id="GHD19697.1"/>
    </source>
</evidence>
<dbReference type="RefSeq" id="WP_193517503.1">
    <property type="nucleotide sequence ID" value="NZ_BMXL01000004.1"/>
</dbReference>
<dbReference type="SUPFAM" id="SSF52540">
    <property type="entry name" value="P-loop containing nucleoside triphosphate hydrolases"/>
    <property type="match status" value="1"/>
</dbReference>
<keyword evidence="3" id="KW-0547">Nucleotide-binding</keyword>
<dbReference type="SMART" id="SM00382">
    <property type="entry name" value="AAA"/>
    <property type="match status" value="1"/>
</dbReference>
<dbReference type="PROSITE" id="PS00211">
    <property type="entry name" value="ABC_TRANSPORTER_1"/>
    <property type="match status" value="1"/>
</dbReference>
<feature type="domain" description="ABC transporter" evidence="5">
    <location>
        <begin position="7"/>
        <end position="240"/>
    </location>
</feature>
<sequence length="250" mass="27723">MNTPPAIHVTNTTVHYGHVLALDNIDLHVETGTTCALLGTNGSGKSTLFKTILGLTRPDHGHIRILGHTHNKARRSGLLTYMPQSEQVDWTFPLRVRDVIMMGRYGHMGPRRRPRPTDHQAVDQALEQTGLTQLAHRQIGALSGGQRKRAFLARALTQNADILLLDEPFAGVDKNSESTIIDLLLHMRALGHTLLISTHDLTQVPTLCDQALLLQRRVIAHGTPEQVLRPQTLMQAFENPTPQKGPTWTP</sequence>
<proteinExistence type="inferred from homology"/>
<evidence type="ECO:0000256" key="3">
    <source>
        <dbReference type="ARBA" id="ARBA00022741"/>
    </source>
</evidence>
<dbReference type="InterPro" id="IPR027417">
    <property type="entry name" value="P-loop_NTPase"/>
</dbReference>
<dbReference type="CDD" id="cd03235">
    <property type="entry name" value="ABC_Metallic_Cations"/>
    <property type="match status" value="1"/>
</dbReference>
<dbReference type="Gene3D" id="3.40.50.300">
    <property type="entry name" value="P-loop containing nucleotide triphosphate hydrolases"/>
    <property type="match status" value="1"/>
</dbReference>
<evidence type="ECO:0000259" key="5">
    <source>
        <dbReference type="PROSITE" id="PS50893"/>
    </source>
</evidence>
<reference evidence="6 7" key="1">
    <citation type="journal article" date="2014" name="Int. J. Syst. Evol. Microbiol.">
        <title>Complete genome sequence of Corynebacterium casei LMG S-19264T (=DSM 44701T), isolated from a smear-ripened cheese.</title>
        <authorList>
            <consortium name="US DOE Joint Genome Institute (JGI-PGF)"/>
            <person name="Walter F."/>
            <person name="Albersmeier A."/>
            <person name="Kalinowski J."/>
            <person name="Ruckert C."/>
        </authorList>
    </citation>
    <scope>NUCLEOTIDE SEQUENCE [LARGE SCALE GENOMIC DNA]</scope>
    <source>
        <strain evidence="6 7">KCTC 19473</strain>
    </source>
</reference>
<dbReference type="AlphaFoldDB" id="A0A919CG53"/>
<evidence type="ECO:0000256" key="2">
    <source>
        <dbReference type="ARBA" id="ARBA00022448"/>
    </source>
</evidence>
<evidence type="ECO:0000313" key="7">
    <source>
        <dbReference type="Proteomes" id="UP000654947"/>
    </source>
</evidence>
<dbReference type="PROSITE" id="PS50893">
    <property type="entry name" value="ABC_TRANSPORTER_2"/>
    <property type="match status" value="1"/>
</dbReference>